<feature type="chain" id="PRO_5042889699" evidence="2">
    <location>
        <begin position="24"/>
        <end position="237"/>
    </location>
</feature>
<gene>
    <name evidence="3" type="ORF">LTR62_003475</name>
</gene>
<evidence type="ECO:0000256" key="2">
    <source>
        <dbReference type="SAM" id="SignalP"/>
    </source>
</evidence>
<comment type="caution">
    <text evidence="3">The sequence shown here is derived from an EMBL/GenBank/DDBJ whole genome shotgun (WGS) entry which is preliminary data.</text>
</comment>
<sequence>MRLQATGIILLLVPFLSFPPAAAHLDTRGFPIPHPDDPVPIVDPVPAPEPIEPEPVAPEPIDPTDPTSPSDQNSPVPLVPGLPGSVDPSAGDTTAQNLLGLYSTADDAPFSSYEGEWIPYYSKVFDVFESSPETYYDARPLAAGATKTDGPLASGRPTSGQVLTFAQTATTDAEGNSVAATITTFDPSQPTDICGALVSMGNARVIRERIMFLISGIRLLLLVRDTPVCVMPLRRRV</sequence>
<dbReference type="Proteomes" id="UP001310890">
    <property type="component" value="Unassembled WGS sequence"/>
</dbReference>
<feature type="compositionally biased region" description="Low complexity" evidence="1">
    <location>
        <begin position="64"/>
        <end position="86"/>
    </location>
</feature>
<dbReference type="EMBL" id="JAVRRL010000024">
    <property type="protein sequence ID" value="KAK5113375.1"/>
    <property type="molecule type" value="Genomic_DNA"/>
</dbReference>
<feature type="region of interest" description="Disordered" evidence="1">
    <location>
        <begin position="34"/>
        <end position="92"/>
    </location>
</feature>
<evidence type="ECO:0000313" key="4">
    <source>
        <dbReference type="Proteomes" id="UP001310890"/>
    </source>
</evidence>
<organism evidence="3 4">
    <name type="scientific">Meristemomyces frigidus</name>
    <dbReference type="NCBI Taxonomy" id="1508187"/>
    <lineage>
        <taxon>Eukaryota</taxon>
        <taxon>Fungi</taxon>
        <taxon>Dikarya</taxon>
        <taxon>Ascomycota</taxon>
        <taxon>Pezizomycotina</taxon>
        <taxon>Dothideomycetes</taxon>
        <taxon>Dothideomycetidae</taxon>
        <taxon>Mycosphaerellales</taxon>
        <taxon>Teratosphaeriaceae</taxon>
        <taxon>Meristemomyces</taxon>
    </lineage>
</organism>
<evidence type="ECO:0000256" key="1">
    <source>
        <dbReference type="SAM" id="MobiDB-lite"/>
    </source>
</evidence>
<feature type="compositionally biased region" description="Pro residues" evidence="1">
    <location>
        <begin position="41"/>
        <end position="63"/>
    </location>
</feature>
<proteinExistence type="predicted"/>
<name>A0AAN7YGY7_9PEZI</name>
<feature type="signal peptide" evidence="2">
    <location>
        <begin position="1"/>
        <end position="23"/>
    </location>
</feature>
<accession>A0AAN7YGY7</accession>
<evidence type="ECO:0000313" key="3">
    <source>
        <dbReference type="EMBL" id="KAK5113375.1"/>
    </source>
</evidence>
<protein>
    <submittedName>
        <fullName evidence="3">Uncharacterized protein</fullName>
    </submittedName>
</protein>
<reference evidence="3" key="1">
    <citation type="submission" date="2023-08" db="EMBL/GenBank/DDBJ databases">
        <title>Black Yeasts Isolated from many extreme environments.</title>
        <authorList>
            <person name="Coleine C."/>
            <person name="Stajich J.E."/>
            <person name="Selbmann L."/>
        </authorList>
    </citation>
    <scope>NUCLEOTIDE SEQUENCE</scope>
    <source>
        <strain evidence="3">CCFEE 5401</strain>
    </source>
</reference>
<keyword evidence="2" id="KW-0732">Signal</keyword>
<dbReference type="AlphaFoldDB" id="A0AAN7YGY7"/>